<dbReference type="EMBL" id="KN831948">
    <property type="protein sequence ID" value="KIO12030.1"/>
    <property type="molecule type" value="Genomic_DNA"/>
</dbReference>
<evidence type="ECO:0000313" key="2">
    <source>
        <dbReference type="Proteomes" id="UP000054217"/>
    </source>
</evidence>
<gene>
    <name evidence="1" type="ORF">M404DRAFT_125113</name>
</gene>
<keyword evidence="2" id="KW-1185">Reference proteome</keyword>
<proteinExistence type="predicted"/>
<dbReference type="AlphaFoldDB" id="A0A0C3PE11"/>
<sequence>MAEGLEDSQQLFVVGIIVEFWCGHGARVESDWVEFTVGAGDRQNASNGIVRGVGFHCKQSIRNPVSENRSGAEGILQVEESRAALLGKVPRSTLLHEACERNDDVGVVINESSVEVCETKERLDVSHLPRLRPVVDCLNLLSGHGETRGRKNITEVLNGVRVKLALLRLGIKAMLSKVAEYLFYVFAMQLHHVCKDAIDELLESRRHVSQTEWHHPPLVRTITSAESRFPLITVCYADQMIGMAEIDLGVDFSMAWRVK</sequence>
<evidence type="ECO:0000313" key="1">
    <source>
        <dbReference type="EMBL" id="KIO12030.1"/>
    </source>
</evidence>
<organism evidence="1 2">
    <name type="scientific">Pisolithus tinctorius Marx 270</name>
    <dbReference type="NCBI Taxonomy" id="870435"/>
    <lineage>
        <taxon>Eukaryota</taxon>
        <taxon>Fungi</taxon>
        <taxon>Dikarya</taxon>
        <taxon>Basidiomycota</taxon>
        <taxon>Agaricomycotina</taxon>
        <taxon>Agaricomycetes</taxon>
        <taxon>Agaricomycetidae</taxon>
        <taxon>Boletales</taxon>
        <taxon>Sclerodermatineae</taxon>
        <taxon>Pisolithaceae</taxon>
        <taxon>Pisolithus</taxon>
    </lineage>
</organism>
<dbReference type="InParanoid" id="A0A0C3PE11"/>
<name>A0A0C3PE11_PISTI</name>
<reference evidence="2" key="2">
    <citation type="submission" date="2015-01" db="EMBL/GenBank/DDBJ databases">
        <title>Evolutionary Origins and Diversification of the Mycorrhizal Mutualists.</title>
        <authorList>
            <consortium name="DOE Joint Genome Institute"/>
            <consortium name="Mycorrhizal Genomics Consortium"/>
            <person name="Kohler A."/>
            <person name="Kuo A."/>
            <person name="Nagy L.G."/>
            <person name="Floudas D."/>
            <person name="Copeland A."/>
            <person name="Barry K.W."/>
            <person name="Cichocki N."/>
            <person name="Veneault-Fourrey C."/>
            <person name="LaButti K."/>
            <person name="Lindquist E.A."/>
            <person name="Lipzen A."/>
            <person name="Lundell T."/>
            <person name="Morin E."/>
            <person name="Murat C."/>
            <person name="Riley R."/>
            <person name="Ohm R."/>
            <person name="Sun H."/>
            <person name="Tunlid A."/>
            <person name="Henrissat B."/>
            <person name="Grigoriev I.V."/>
            <person name="Hibbett D.S."/>
            <person name="Martin F."/>
        </authorList>
    </citation>
    <scope>NUCLEOTIDE SEQUENCE [LARGE SCALE GENOMIC DNA]</scope>
    <source>
        <strain evidence="2">Marx 270</strain>
    </source>
</reference>
<dbReference type="Proteomes" id="UP000054217">
    <property type="component" value="Unassembled WGS sequence"/>
</dbReference>
<protein>
    <submittedName>
        <fullName evidence="1">Uncharacterized protein</fullName>
    </submittedName>
</protein>
<dbReference type="HOGENOM" id="CLU_090544_1_0_1"/>
<reference evidence="1 2" key="1">
    <citation type="submission" date="2014-04" db="EMBL/GenBank/DDBJ databases">
        <authorList>
            <consortium name="DOE Joint Genome Institute"/>
            <person name="Kuo A."/>
            <person name="Kohler A."/>
            <person name="Costa M.D."/>
            <person name="Nagy L.G."/>
            <person name="Floudas D."/>
            <person name="Copeland A."/>
            <person name="Barry K.W."/>
            <person name="Cichocki N."/>
            <person name="Veneault-Fourrey C."/>
            <person name="LaButti K."/>
            <person name="Lindquist E.A."/>
            <person name="Lipzen A."/>
            <person name="Lundell T."/>
            <person name="Morin E."/>
            <person name="Murat C."/>
            <person name="Sun H."/>
            <person name="Tunlid A."/>
            <person name="Henrissat B."/>
            <person name="Grigoriev I.V."/>
            <person name="Hibbett D.S."/>
            <person name="Martin F."/>
            <person name="Nordberg H.P."/>
            <person name="Cantor M.N."/>
            <person name="Hua S.X."/>
        </authorList>
    </citation>
    <scope>NUCLEOTIDE SEQUENCE [LARGE SCALE GENOMIC DNA]</scope>
    <source>
        <strain evidence="1 2">Marx 270</strain>
    </source>
</reference>
<accession>A0A0C3PE11</accession>